<evidence type="ECO:0000313" key="3">
    <source>
        <dbReference type="Proteomes" id="UP001372338"/>
    </source>
</evidence>
<feature type="transmembrane region" description="Helical" evidence="1">
    <location>
        <begin position="32"/>
        <end position="53"/>
    </location>
</feature>
<organism evidence="2 3">
    <name type="scientific">Crotalaria pallida</name>
    <name type="common">Smooth rattlebox</name>
    <name type="synonym">Crotalaria striata</name>
    <dbReference type="NCBI Taxonomy" id="3830"/>
    <lineage>
        <taxon>Eukaryota</taxon>
        <taxon>Viridiplantae</taxon>
        <taxon>Streptophyta</taxon>
        <taxon>Embryophyta</taxon>
        <taxon>Tracheophyta</taxon>
        <taxon>Spermatophyta</taxon>
        <taxon>Magnoliopsida</taxon>
        <taxon>eudicotyledons</taxon>
        <taxon>Gunneridae</taxon>
        <taxon>Pentapetalae</taxon>
        <taxon>rosids</taxon>
        <taxon>fabids</taxon>
        <taxon>Fabales</taxon>
        <taxon>Fabaceae</taxon>
        <taxon>Papilionoideae</taxon>
        <taxon>50 kb inversion clade</taxon>
        <taxon>genistoids sensu lato</taxon>
        <taxon>core genistoids</taxon>
        <taxon>Crotalarieae</taxon>
        <taxon>Crotalaria</taxon>
    </lineage>
</organism>
<keyword evidence="1" id="KW-1133">Transmembrane helix</keyword>
<dbReference type="AlphaFoldDB" id="A0AAN9FJH9"/>
<dbReference type="EMBL" id="JAYWIO010000003">
    <property type="protein sequence ID" value="KAK7275701.1"/>
    <property type="molecule type" value="Genomic_DNA"/>
</dbReference>
<keyword evidence="3" id="KW-1185">Reference proteome</keyword>
<accession>A0AAN9FJH9</accession>
<evidence type="ECO:0000313" key="2">
    <source>
        <dbReference type="EMBL" id="KAK7275701.1"/>
    </source>
</evidence>
<keyword evidence="1" id="KW-0472">Membrane</keyword>
<name>A0AAN9FJH9_CROPI</name>
<dbReference type="Proteomes" id="UP001372338">
    <property type="component" value="Unassembled WGS sequence"/>
</dbReference>
<gene>
    <name evidence="2" type="ORF">RIF29_16823</name>
</gene>
<evidence type="ECO:0000256" key="1">
    <source>
        <dbReference type="SAM" id="Phobius"/>
    </source>
</evidence>
<keyword evidence="1" id="KW-0812">Transmembrane</keyword>
<proteinExistence type="predicted"/>
<protein>
    <submittedName>
        <fullName evidence="2">Uncharacterized protein</fullName>
    </submittedName>
</protein>
<sequence length="117" mass="13170">MHIIAALVDFVFFIESLAYFILSLLMTDLSFIGFKISPMISLQIAGVGPGYIVGRVVLFRFQSLLCACNLNHFFKRCFGSNTIDRRSKEPSCYKFNLGIILENYVIQSLDDLSDVAS</sequence>
<reference evidence="2 3" key="1">
    <citation type="submission" date="2024-01" db="EMBL/GenBank/DDBJ databases">
        <title>The genomes of 5 underutilized Papilionoideae crops provide insights into root nodulation and disease resistanc.</title>
        <authorList>
            <person name="Yuan L."/>
        </authorList>
    </citation>
    <scope>NUCLEOTIDE SEQUENCE [LARGE SCALE GENOMIC DNA]</scope>
    <source>
        <strain evidence="2">ZHUSHIDOU_FW_LH</strain>
        <tissue evidence="2">Leaf</tissue>
    </source>
</reference>
<feature type="transmembrane region" description="Helical" evidence="1">
    <location>
        <begin position="7"/>
        <end position="26"/>
    </location>
</feature>
<comment type="caution">
    <text evidence="2">The sequence shown here is derived from an EMBL/GenBank/DDBJ whole genome shotgun (WGS) entry which is preliminary data.</text>
</comment>